<proteinExistence type="predicted"/>
<dbReference type="HOGENOM" id="CLU_1600688_0_0_9"/>
<evidence type="ECO:0000313" key="3">
    <source>
        <dbReference type="Proteomes" id="UP000004528"/>
    </source>
</evidence>
<accession>C5R874</accession>
<feature type="region of interest" description="Disordered" evidence="1">
    <location>
        <begin position="51"/>
        <end position="72"/>
    </location>
</feature>
<evidence type="ECO:0000256" key="1">
    <source>
        <dbReference type="SAM" id="MobiDB-lite"/>
    </source>
</evidence>
<keyword evidence="3" id="KW-1185">Reference proteome</keyword>
<reference evidence="2 3" key="1">
    <citation type="submission" date="2009-04" db="EMBL/GenBank/DDBJ databases">
        <authorList>
            <person name="Qin X."/>
            <person name="Bachman B."/>
            <person name="Battles P."/>
            <person name="Bell A."/>
            <person name="Bess C."/>
            <person name="Bickham C."/>
            <person name="Chaboub L."/>
            <person name="Chen D."/>
            <person name="Coyle M."/>
            <person name="Deiros D.R."/>
            <person name="Dinh H."/>
            <person name="Forbes L."/>
            <person name="Fowler G."/>
            <person name="Francisco L."/>
            <person name="Fu Q."/>
            <person name="Gubbala S."/>
            <person name="Hale W."/>
            <person name="Han Y."/>
            <person name="Hemphill L."/>
            <person name="Highlander S.K."/>
            <person name="Hirani K."/>
            <person name="Hogues M."/>
            <person name="Jackson L."/>
            <person name="Jakkamsetti A."/>
            <person name="Javaid M."/>
            <person name="Jiang H."/>
            <person name="Korchina V."/>
            <person name="Kovar C."/>
            <person name="Lara F."/>
            <person name="Lee S."/>
            <person name="Mata R."/>
            <person name="Mathew T."/>
            <person name="Moen C."/>
            <person name="Morales K."/>
            <person name="Munidasa M."/>
            <person name="Nazareth L."/>
            <person name="Ngo R."/>
            <person name="Nguyen L."/>
            <person name="Okwuonu G."/>
            <person name="Ongeri F."/>
            <person name="Patil S."/>
            <person name="Petrosino J."/>
            <person name="Pham C."/>
            <person name="Pham P."/>
            <person name="Pu L.-L."/>
            <person name="Puazo M."/>
            <person name="Raj R."/>
            <person name="Reid J."/>
            <person name="Rouhana J."/>
            <person name="Saada N."/>
            <person name="Shang Y."/>
            <person name="Simmons D."/>
            <person name="Thornton R."/>
            <person name="Warren J."/>
            <person name="Weissenberger G."/>
            <person name="Zhang J."/>
            <person name="Zhang L."/>
            <person name="Zhou C."/>
            <person name="Zhu D."/>
            <person name="Muzny D."/>
            <person name="Worley K."/>
            <person name="Gibbs R."/>
        </authorList>
    </citation>
    <scope>NUCLEOTIDE SEQUENCE [LARGE SCALE GENOMIC DNA]</scope>
    <source>
        <strain evidence="2 3">ATCC 33313</strain>
    </source>
</reference>
<feature type="compositionally biased region" description="Polar residues" evidence="1">
    <location>
        <begin position="56"/>
        <end position="72"/>
    </location>
</feature>
<comment type="caution">
    <text evidence="2">The sequence shown here is derived from an EMBL/GenBank/DDBJ whole genome shotgun (WGS) entry which is preliminary data.</text>
</comment>
<dbReference type="EMBL" id="ACKU01000004">
    <property type="protein sequence ID" value="EER75658.1"/>
    <property type="molecule type" value="Genomic_DNA"/>
</dbReference>
<name>C5R874_WEIPA</name>
<sequence length="180" mass="20225">MQEVLNMEMDLDIDLSGLNKIADQINLSIAEKQQITEQGARQAQLGIQDSLKSKTDNTGGSKPHTTPDGTTFTNRQQHFLGLENVIKLHSPENMAATDVEFPSEGYYWKFVDEGHFVVDNRPHFVNSTGRNYRYKLKTVDSGSRSFQGLHFVDQGVEEKRAAAVEDMRKAFIAKLHAKGL</sequence>
<organism evidence="2 3">
    <name type="scientific">Weissella paramesenteroides ATCC 33313</name>
    <dbReference type="NCBI Taxonomy" id="585506"/>
    <lineage>
        <taxon>Bacteria</taxon>
        <taxon>Bacillati</taxon>
        <taxon>Bacillota</taxon>
        <taxon>Bacilli</taxon>
        <taxon>Lactobacillales</taxon>
        <taxon>Lactobacillaceae</taxon>
        <taxon>Weissella</taxon>
    </lineage>
</organism>
<dbReference type="Proteomes" id="UP000004528">
    <property type="component" value="Unassembled WGS sequence"/>
</dbReference>
<evidence type="ECO:0000313" key="2">
    <source>
        <dbReference type="EMBL" id="EER75658.1"/>
    </source>
</evidence>
<dbReference type="STRING" id="585506.HMPREF0877_0169"/>
<gene>
    <name evidence="2" type="ORF">HMPREF0877_0169</name>
</gene>
<protein>
    <submittedName>
        <fullName evidence="2">Uncharacterized protein</fullName>
    </submittedName>
</protein>
<dbReference type="AlphaFoldDB" id="C5R874"/>